<feature type="signal peptide" evidence="1">
    <location>
        <begin position="1"/>
        <end position="23"/>
    </location>
</feature>
<dbReference type="OrthoDB" id="2452352at2"/>
<organism evidence="2 3">
    <name type="scientific">Sporosarcina globispora</name>
    <name type="common">Bacillus globisporus</name>
    <dbReference type="NCBI Taxonomy" id="1459"/>
    <lineage>
        <taxon>Bacteria</taxon>
        <taxon>Bacillati</taxon>
        <taxon>Bacillota</taxon>
        <taxon>Bacilli</taxon>
        <taxon>Bacillales</taxon>
        <taxon>Caryophanaceae</taxon>
        <taxon>Sporosarcina</taxon>
    </lineage>
</organism>
<protein>
    <recommendedName>
        <fullName evidence="4">Lipoprotein</fullName>
    </recommendedName>
</protein>
<proteinExistence type="predicted"/>
<dbReference type="AlphaFoldDB" id="A0A0M0GF96"/>
<keyword evidence="1" id="KW-0732">Signal</keyword>
<dbReference type="EMBL" id="LGUF01000007">
    <property type="protein sequence ID" value="KON88167.1"/>
    <property type="molecule type" value="Genomic_DNA"/>
</dbReference>
<dbReference type="Proteomes" id="UP000037109">
    <property type="component" value="Unassembled WGS sequence"/>
</dbReference>
<gene>
    <name evidence="2" type="ORF">AF332_16040</name>
</gene>
<reference evidence="3" key="1">
    <citation type="submission" date="2015-07" db="EMBL/GenBank/DDBJ databases">
        <title>Fjat-10036 dsm4.</title>
        <authorList>
            <person name="Liu B."/>
            <person name="Wang J."/>
            <person name="Zhu Y."/>
            <person name="Liu G."/>
            <person name="Chen Q."/>
            <person name="Chen Z."/>
            <person name="Lan J."/>
            <person name="Che J."/>
            <person name="Ge C."/>
            <person name="Shi H."/>
            <person name="Pan Z."/>
            <person name="Liu X."/>
        </authorList>
    </citation>
    <scope>NUCLEOTIDE SEQUENCE [LARGE SCALE GENOMIC DNA]</scope>
    <source>
        <strain evidence="3">DSM 4</strain>
    </source>
</reference>
<comment type="caution">
    <text evidence="2">The sequence shown here is derived from an EMBL/GenBank/DDBJ whole genome shotgun (WGS) entry which is preliminary data.</text>
</comment>
<dbReference type="RefSeq" id="WP_053435539.1">
    <property type="nucleotide sequence ID" value="NZ_LGUF01000007.1"/>
</dbReference>
<name>A0A0M0GF96_SPOGL</name>
<dbReference type="PROSITE" id="PS51257">
    <property type="entry name" value="PROKAR_LIPOPROTEIN"/>
    <property type="match status" value="1"/>
</dbReference>
<evidence type="ECO:0000256" key="1">
    <source>
        <dbReference type="SAM" id="SignalP"/>
    </source>
</evidence>
<accession>A0A0M0GF96</accession>
<evidence type="ECO:0000313" key="2">
    <source>
        <dbReference type="EMBL" id="KON88167.1"/>
    </source>
</evidence>
<evidence type="ECO:0000313" key="3">
    <source>
        <dbReference type="Proteomes" id="UP000037109"/>
    </source>
</evidence>
<feature type="chain" id="PRO_5039308820" description="Lipoprotein" evidence="1">
    <location>
        <begin position="24"/>
        <end position="152"/>
    </location>
</feature>
<keyword evidence="3" id="KW-1185">Reference proteome</keyword>
<sequence length="152" mass="17234">MRCLLLRKMLVICVILMFGCSNKAVEEAEFPPKMTAAVEVNGADYQMEKGNYQWVRIKGSETETVATDHGSPNQMADHLKPIPLKPDQKIKVKIEDDPIIKVFLWNETGKEREIKLGDNQITVPASKGKYIYEVLAEWTNGKVSYTFVTDVQ</sequence>
<dbReference type="PATRIC" id="fig|1459.3.peg.3497"/>
<evidence type="ECO:0008006" key="4">
    <source>
        <dbReference type="Google" id="ProtNLM"/>
    </source>
</evidence>